<dbReference type="GO" id="GO:0009507">
    <property type="term" value="C:chloroplast"/>
    <property type="evidence" value="ECO:0007669"/>
    <property type="project" value="TreeGrafter"/>
</dbReference>
<dbReference type="InterPro" id="IPR004147">
    <property type="entry name" value="ABC1_dom"/>
</dbReference>
<dbReference type="Proteomes" id="UP001055712">
    <property type="component" value="Unassembled WGS sequence"/>
</dbReference>
<dbReference type="CDD" id="cd05121">
    <property type="entry name" value="ABC1_ADCK3-like"/>
    <property type="match status" value="1"/>
</dbReference>
<dbReference type="GO" id="GO:0005524">
    <property type="term" value="F:ATP binding"/>
    <property type="evidence" value="ECO:0007669"/>
    <property type="project" value="InterPro"/>
</dbReference>
<evidence type="ECO:0000256" key="1">
    <source>
        <dbReference type="ARBA" id="ARBA00009670"/>
    </source>
</evidence>
<proteinExistence type="inferred from homology"/>
<keyword evidence="5" id="KW-1185">Reference proteome</keyword>
<dbReference type="PROSITE" id="PS50011">
    <property type="entry name" value="PROTEIN_KINASE_DOM"/>
    <property type="match status" value="1"/>
</dbReference>
<feature type="compositionally biased region" description="Low complexity" evidence="2">
    <location>
        <begin position="39"/>
        <end position="50"/>
    </location>
</feature>
<dbReference type="AlphaFoldDB" id="A0A9D4TJJ6"/>
<sequence length="819" mass="87806">MHSAAAASRAGVAAQPTARRNGAGATGNGGPHTPRRRTAPQAASAPASGSVRGMSSQIKDMRSQMEEDEQLRVLMASLRGSNLSAQDFADSSVTMQLVNVDYSDGESLPLVYNPETIEQYWGRRPVAVTARILQLLSISSGFLSRLAVDTLRGTLASNEVQRAIDLRNIMTSLGPAYIKLGQALSIRPDLLSPAAMNEMQKLCDKVPSYDSAVAMQVINDELGRPWQEIYSELSPEPIAAASLGQVYKGVLRSTGDEVAVKVQRPGVLETVTVDLFVIRKLGVFMRRFPAITSRADVVALLDEWAARFFEELDYVREGANATRFAEQIKEDLPQVVVPRTYEHFTSRRVLTSQWLEGEKLSQSQESDVGRLVNVGVICYLKQLLDTGFFHADPHPGNLIRTPDGRLAILDFGLMTQIDDNVKFGMIEAISHLIHRDYEAIVEDFVTLDFIPPGTDLKPILPVLAKVFDQALAGGGAKGINFQELAADLAQITFDYPFRIPPYFALIIRAIGVLEGIALVGDPDFAIVDEAFPYIAKRLMTDDSPRLREALRYMVYGKDGVVFDADRIIDLLDAFETFSEASRSARGDLDLPDPLAGLPPSPAAAAAGSPGGGGSAAAAPGYSFPFPFPSGGGGQSSSGGFGPAGQLAGALSGMAAAPLLALGSGGALGGPLASMDLEDTRTRDSLRFLFSPEGGPFREFLLDELVKSIDALSRDQLRALLGMLGLQNAVLPVLLPGANRLFLPLAPPLSANDRLVVENVGKIANFLAGGSVSRSLSGFDVRSLRDLAPLVPGVATEVVPELSRRLAGRIAARVLRDLFL</sequence>
<dbReference type="GO" id="GO:0004672">
    <property type="term" value="F:protein kinase activity"/>
    <property type="evidence" value="ECO:0007669"/>
    <property type="project" value="InterPro"/>
</dbReference>
<reference evidence="4" key="2">
    <citation type="submission" date="2020-11" db="EMBL/GenBank/DDBJ databases">
        <authorList>
            <person name="Cecchin M."/>
            <person name="Marcolungo L."/>
            <person name="Rossato M."/>
            <person name="Girolomoni L."/>
            <person name="Cosentino E."/>
            <person name="Cuine S."/>
            <person name="Li-Beisson Y."/>
            <person name="Delledonne M."/>
            <person name="Ballottari M."/>
        </authorList>
    </citation>
    <scope>NUCLEOTIDE SEQUENCE</scope>
    <source>
        <strain evidence="4">211/11P</strain>
        <tissue evidence="4">Whole cell</tissue>
    </source>
</reference>
<evidence type="ECO:0000313" key="5">
    <source>
        <dbReference type="Proteomes" id="UP001055712"/>
    </source>
</evidence>
<evidence type="ECO:0000256" key="2">
    <source>
        <dbReference type="SAM" id="MobiDB-lite"/>
    </source>
</evidence>
<dbReference type="InterPro" id="IPR011009">
    <property type="entry name" value="Kinase-like_dom_sf"/>
</dbReference>
<dbReference type="SUPFAM" id="SSF56112">
    <property type="entry name" value="Protein kinase-like (PK-like)"/>
    <property type="match status" value="1"/>
</dbReference>
<accession>A0A9D4TJJ6</accession>
<gene>
    <name evidence="4" type="ORF">D9Q98_007165</name>
</gene>
<comment type="similarity">
    <text evidence="1">Belongs to the protein kinase superfamily. ADCK protein kinase family.</text>
</comment>
<feature type="domain" description="Protein kinase" evidence="3">
    <location>
        <begin position="232"/>
        <end position="561"/>
    </location>
</feature>
<dbReference type="InterPro" id="IPR000719">
    <property type="entry name" value="Prot_kinase_dom"/>
</dbReference>
<feature type="region of interest" description="Disordered" evidence="2">
    <location>
        <begin position="1"/>
        <end position="66"/>
    </location>
</feature>
<dbReference type="Gene3D" id="1.10.510.10">
    <property type="entry name" value="Transferase(Phosphotransferase) domain 1"/>
    <property type="match status" value="1"/>
</dbReference>
<evidence type="ECO:0000313" key="4">
    <source>
        <dbReference type="EMBL" id="KAI3427230.1"/>
    </source>
</evidence>
<evidence type="ECO:0000259" key="3">
    <source>
        <dbReference type="PROSITE" id="PS50011"/>
    </source>
</evidence>
<name>A0A9D4TJJ6_CHLVU</name>
<protein>
    <recommendedName>
        <fullName evidence="3">Protein kinase domain-containing protein</fullName>
    </recommendedName>
</protein>
<reference evidence="4" key="1">
    <citation type="journal article" date="2019" name="Plant J.">
        <title>Chlorella vulgaris genome assembly and annotation reveals the molecular basis for metabolic acclimation to high light conditions.</title>
        <authorList>
            <person name="Cecchin M."/>
            <person name="Marcolungo L."/>
            <person name="Rossato M."/>
            <person name="Girolomoni L."/>
            <person name="Cosentino E."/>
            <person name="Cuine S."/>
            <person name="Li-Beisson Y."/>
            <person name="Delledonne M."/>
            <person name="Ballottari M."/>
        </authorList>
    </citation>
    <scope>NUCLEOTIDE SEQUENCE</scope>
    <source>
        <strain evidence="4">211/11P</strain>
    </source>
</reference>
<dbReference type="Pfam" id="PF03109">
    <property type="entry name" value="ABC1"/>
    <property type="match status" value="1"/>
</dbReference>
<organism evidence="4 5">
    <name type="scientific">Chlorella vulgaris</name>
    <name type="common">Green alga</name>
    <dbReference type="NCBI Taxonomy" id="3077"/>
    <lineage>
        <taxon>Eukaryota</taxon>
        <taxon>Viridiplantae</taxon>
        <taxon>Chlorophyta</taxon>
        <taxon>core chlorophytes</taxon>
        <taxon>Trebouxiophyceae</taxon>
        <taxon>Chlorellales</taxon>
        <taxon>Chlorellaceae</taxon>
        <taxon>Chlorella clade</taxon>
        <taxon>Chlorella</taxon>
    </lineage>
</organism>
<dbReference type="InterPro" id="IPR050154">
    <property type="entry name" value="UbiB_kinase"/>
</dbReference>
<dbReference type="PANTHER" id="PTHR10566">
    <property type="entry name" value="CHAPERONE-ACTIVITY OF BC1 COMPLEX CABC1 -RELATED"/>
    <property type="match status" value="1"/>
</dbReference>
<comment type="caution">
    <text evidence="4">The sequence shown here is derived from an EMBL/GenBank/DDBJ whole genome shotgun (WGS) entry which is preliminary data.</text>
</comment>
<feature type="compositionally biased region" description="Low complexity" evidence="2">
    <location>
        <begin position="1"/>
        <end position="23"/>
    </location>
</feature>
<dbReference type="EMBL" id="SIDB01000010">
    <property type="protein sequence ID" value="KAI3427230.1"/>
    <property type="molecule type" value="Genomic_DNA"/>
</dbReference>
<dbReference type="OrthoDB" id="427480at2759"/>
<dbReference type="PANTHER" id="PTHR10566:SF117">
    <property type="entry name" value="UNUSUAL PROTEIN KINASE-RELATED"/>
    <property type="match status" value="1"/>
</dbReference>